<keyword evidence="3" id="KW-1185">Reference proteome</keyword>
<comment type="caution">
    <text evidence="2">The sequence shown here is derived from an EMBL/GenBank/DDBJ whole genome shotgun (WGS) entry which is preliminary data.</text>
</comment>
<dbReference type="Proteomes" id="UP000602745">
    <property type="component" value="Unassembled WGS sequence"/>
</dbReference>
<reference evidence="2" key="2">
    <citation type="submission" date="2020-09" db="EMBL/GenBank/DDBJ databases">
        <authorList>
            <person name="Sun Q."/>
            <person name="Sedlacek I."/>
        </authorList>
    </citation>
    <scope>NUCLEOTIDE SEQUENCE</scope>
    <source>
        <strain evidence="2">CCM 7684</strain>
    </source>
</reference>
<evidence type="ECO:0000313" key="2">
    <source>
        <dbReference type="EMBL" id="GGE33791.1"/>
    </source>
</evidence>
<sequence>MRYERLKSPVLAPVVLLTLASVTASCSAPAATSGVCDAQAAQRLVGERKPTDADAMRLTGATIVRQIAPGQPVTQDYRDNRVTIETDPADGRVVRATCG</sequence>
<dbReference type="AlphaFoldDB" id="A0A8J2YGA7"/>
<keyword evidence="1" id="KW-0732">Signal</keyword>
<dbReference type="Gene3D" id="3.30.10.10">
    <property type="entry name" value="Trypsin Inhibitor V, subunit A"/>
    <property type="match status" value="1"/>
</dbReference>
<dbReference type="EMBL" id="BMCP01000001">
    <property type="protein sequence ID" value="GGE33791.1"/>
    <property type="molecule type" value="Genomic_DNA"/>
</dbReference>
<organism evidence="2 3">
    <name type="scientific">Agaricicola taiwanensis</name>
    <dbReference type="NCBI Taxonomy" id="591372"/>
    <lineage>
        <taxon>Bacteria</taxon>
        <taxon>Pseudomonadati</taxon>
        <taxon>Pseudomonadota</taxon>
        <taxon>Alphaproteobacteria</taxon>
        <taxon>Rhodobacterales</taxon>
        <taxon>Paracoccaceae</taxon>
        <taxon>Agaricicola</taxon>
    </lineage>
</organism>
<accession>A0A8J2YGA7</accession>
<protein>
    <recommendedName>
        <fullName evidence="4">Peptidase inhibitor I78 family protein</fullName>
    </recommendedName>
</protein>
<dbReference type="RefSeq" id="WP_188408474.1">
    <property type="nucleotide sequence ID" value="NZ_BMCP01000001.1"/>
</dbReference>
<reference evidence="2" key="1">
    <citation type="journal article" date="2014" name="Int. J. Syst. Evol. Microbiol.">
        <title>Complete genome sequence of Corynebacterium casei LMG S-19264T (=DSM 44701T), isolated from a smear-ripened cheese.</title>
        <authorList>
            <consortium name="US DOE Joint Genome Institute (JGI-PGF)"/>
            <person name="Walter F."/>
            <person name="Albersmeier A."/>
            <person name="Kalinowski J."/>
            <person name="Ruckert C."/>
        </authorList>
    </citation>
    <scope>NUCLEOTIDE SEQUENCE</scope>
    <source>
        <strain evidence="2">CCM 7684</strain>
    </source>
</reference>
<name>A0A8J2YGA7_9RHOB</name>
<evidence type="ECO:0008006" key="4">
    <source>
        <dbReference type="Google" id="ProtNLM"/>
    </source>
</evidence>
<dbReference type="Pfam" id="PF11720">
    <property type="entry name" value="Inhibitor_I78"/>
    <property type="match status" value="1"/>
</dbReference>
<feature type="chain" id="PRO_5035159209" description="Peptidase inhibitor I78 family protein" evidence="1">
    <location>
        <begin position="31"/>
        <end position="99"/>
    </location>
</feature>
<dbReference type="PROSITE" id="PS51257">
    <property type="entry name" value="PROKAR_LIPOPROTEIN"/>
    <property type="match status" value="1"/>
</dbReference>
<proteinExistence type="predicted"/>
<dbReference type="InterPro" id="IPR021719">
    <property type="entry name" value="Prot_inh_I78"/>
</dbReference>
<evidence type="ECO:0000313" key="3">
    <source>
        <dbReference type="Proteomes" id="UP000602745"/>
    </source>
</evidence>
<gene>
    <name evidence="2" type="ORF">GCM10007276_08920</name>
</gene>
<feature type="signal peptide" evidence="1">
    <location>
        <begin position="1"/>
        <end position="30"/>
    </location>
</feature>
<evidence type="ECO:0000256" key="1">
    <source>
        <dbReference type="SAM" id="SignalP"/>
    </source>
</evidence>